<accession>A0A0A9FI76</accession>
<proteinExistence type="predicted"/>
<reference evidence="1" key="1">
    <citation type="submission" date="2014-09" db="EMBL/GenBank/DDBJ databases">
        <authorList>
            <person name="Magalhaes I.L.F."/>
            <person name="Oliveira U."/>
            <person name="Santos F.R."/>
            <person name="Vidigal T.H.D.A."/>
            <person name="Brescovit A.D."/>
            <person name="Santos A.J."/>
        </authorList>
    </citation>
    <scope>NUCLEOTIDE SEQUENCE</scope>
    <source>
        <tissue evidence="1">Shoot tissue taken approximately 20 cm above the soil surface</tissue>
    </source>
</reference>
<dbReference type="EMBL" id="GBRH01188065">
    <property type="protein sequence ID" value="JAE09831.1"/>
    <property type="molecule type" value="Transcribed_RNA"/>
</dbReference>
<name>A0A0A9FI76_ARUDO</name>
<organism evidence="1">
    <name type="scientific">Arundo donax</name>
    <name type="common">Giant reed</name>
    <name type="synonym">Donax arundinaceus</name>
    <dbReference type="NCBI Taxonomy" id="35708"/>
    <lineage>
        <taxon>Eukaryota</taxon>
        <taxon>Viridiplantae</taxon>
        <taxon>Streptophyta</taxon>
        <taxon>Embryophyta</taxon>
        <taxon>Tracheophyta</taxon>
        <taxon>Spermatophyta</taxon>
        <taxon>Magnoliopsida</taxon>
        <taxon>Liliopsida</taxon>
        <taxon>Poales</taxon>
        <taxon>Poaceae</taxon>
        <taxon>PACMAD clade</taxon>
        <taxon>Arundinoideae</taxon>
        <taxon>Arundineae</taxon>
        <taxon>Arundo</taxon>
    </lineage>
</organism>
<protein>
    <submittedName>
        <fullName evidence="1">Uncharacterized protein</fullName>
    </submittedName>
</protein>
<reference evidence="1" key="2">
    <citation type="journal article" date="2015" name="Data Brief">
        <title>Shoot transcriptome of the giant reed, Arundo donax.</title>
        <authorList>
            <person name="Barrero R.A."/>
            <person name="Guerrero F.D."/>
            <person name="Moolhuijzen P."/>
            <person name="Goolsby J.A."/>
            <person name="Tidwell J."/>
            <person name="Bellgard S.E."/>
            <person name="Bellgard M.I."/>
        </authorList>
    </citation>
    <scope>NUCLEOTIDE SEQUENCE</scope>
    <source>
        <tissue evidence="1">Shoot tissue taken approximately 20 cm above the soil surface</tissue>
    </source>
</reference>
<dbReference type="AlphaFoldDB" id="A0A0A9FI76"/>
<sequence length="43" mass="4955">MRRAASLRSNTNTQFYIKDPTQLLLNFTLVTEEPVLLALFLNT</sequence>
<evidence type="ECO:0000313" key="1">
    <source>
        <dbReference type="EMBL" id="JAE09831.1"/>
    </source>
</evidence>